<comment type="similarity">
    <text evidence="5">Belongs to the creatininase superfamily.</text>
</comment>
<protein>
    <submittedName>
        <fullName evidence="6">Creatininase</fullName>
        <ecNumber evidence="6">3.5.2.10</ecNumber>
    </submittedName>
</protein>
<dbReference type="PANTHER" id="PTHR35005:SF1">
    <property type="entry name" value="2-AMINO-5-FORMYLAMINO-6-RIBOSYLAMINOPYRIMIDIN-4(3H)-ONE 5'-MONOPHOSPHATE DEFORMYLASE"/>
    <property type="match status" value="1"/>
</dbReference>
<evidence type="ECO:0000256" key="5">
    <source>
        <dbReference type="ARBA" id="ARBA00024029"/>
    </source>
</evidence>
<dbReference type="PANTHER" id="PTHR35005">
    <property type="entry name" value="3-DEHYDRO-SCYLLO-INOSOSE HYDROLASE"/>
    <property type="match status" value="1"/>
</dbReference>
<dbReference type="NCBIfam" id="TIGR04448">
    <property type="entry name" value="creatininase"/>
    <property type="match status" value="1"/>
</dbReference>
<dbReference type="GO" id="GO:0006602">
    <property type="term" value="P:creatinine catabolic process"/>
    <property type="evidence" value="ECO:0007669"/>
    <property type="project" value="InterPro"/>
</dbReference>
<comment type="caution">
    <text evidence="6">The sequence shown here is derived from an EMBL/GenBank/DDBJ whole genome shotgun (WGS) entry which is preliminary data.</text>
</comment>
<evidence type="ECO:0000256" key="1">
    <source>
        <dbReference type="ARBA" id="ARBA00001947"/>
    </source>
</evidence>
<evidence type="ECO:0000256" key="3">
    <source>
        <dbReference type="ARBA" id="ARBA00022801"/>
    </source>
</evidence>
<evidence type="ECO:0000313" key="6">
    <source>
        <dbReference type="EMBL" id="MCG4747119.1"/>
    </source>
</evidence>
<dbReference type="InterPro" id="IPR031034">
    <property type="entry name" value="Creatininase"/>
</dbReference>
<organism evidence="6 7">
    <name type="scientific">Enterocloster aldenensis</name>
    <dbReference type="NCBI Taxonomy" id="358742"/>
    <lineage>
        <taxon>Bacteria</taxon>
        <taxon>Bacillati</taxon>
        <taxon>Bacillota</taxon>
        <taxon>Clostridia</taxon>
        <taxon>Lachnospirales</taxon>
        <taxon>Lachnospiraceae</taxon>
        <taxon>Enterocloster</taxon>
    </lineage>
</organism>
<gene>
    <name evidence="6" type="ORF">L0N08_16960</name>
</gene>
<comment type="cofactor">
    <cofactor evidence="1">
        <name>Zn(2+)</name>
        <dbReference type="ChEBI" id="CHEBI:29105"/>
    </cofactor>
</comment>
<sequence>MSGHIKMKDMTWTEYAGRKEDILILPIGATEQHGPHLPLCVDTVLAEEFSYRIAGQVDGIVAPALCYGYKSKPFSGGGPLFPGTIDLNGQTLQNLVQDVIDEFVRDGFRRILLFNAHFENEPFVVEAMDLCSARHGDRVRLLLMNWWDPMSPNMIGRIFDQVPFPGWALEHAAITETSLMMYVAPELVRQDLIADVGKTDPGFCYRYPIDKDSIPSNGVLATARSSSAQKGQWIVEDVVSNISDFIRREFC</sequence>
<dbReference type="GO" id="GO:0016811">
    <property type="term" value="F:hydrolase activity, acting on carbon-nitrogen (but not peptide) bonds, in linear amides"/>
    <property type="evidence" value="ECO:0007669"/>
    <property type="project" value="TreeGrafter"/>
</dbReference>
<dbReference type="RefSeq" id="WP_238053699.1">
    <property type="nucleotide sequence ID" value="NZ_JAKNGE010000021.1"/>
</dbReference>
<evidence type="ECO:0000256" key="4">
    <source>
        <dbReference type="ARBA" id="ARBA00022833"/>
    </source>
</evidence>
<keyword evidence="3 6" id="KW-0378">Hydrolase</keyword>
<dbReference type="InterPro" id="IPR003785">
    <property type="entry name" value="Creatininase/forma_Hydrolase"/>
</dbReference>
<dbReference type="InterPro" id="IPR024087">
    <property type="entry name" value="Creatininase-like_sf"/>
</dbReference>
<dbReference type="GO" id="GO:0006601">
    <property type="term" value="P:creatine biosynthetic process"/>
    <property type="evidence" value="ECO:0007669"/>
    <property type="project" value="InterPro"/>
</dbReference>
<dbReference type="AlphaFoldDB" id="A0AAW5C4D7"/>
<dbReference type="Pfam" id="PF02633">
    <property type="entry name" value="Creatininase"/>
    <property type="match status" value="1"/>
</dbReference>
<reference evidence="6" key="1">
    <citation type="submission" date="2022-01" db="EMBL/GenBank/DDBJ databases">
        <title>Collection of gut derived symbiotic bacterial strains cultured from healthy donors.</title>
        <authorList>
            <person name="Lin H."/>
            <person name="Kohout C."/>
            <person name="Waligurski E."/>
            <person name="Pamer E.G."/>
        </authorList>
    </citation>
    <scope>NUCLEOTIDE SEQUENCE</scope>
    <source>
        <strain evidence="6">DFI.6.55</strain>
    </source>
</reference>
<dbReference type="GO" id="GO:0046872">
    <property type="term" value="F:metal ion binding"/>
    <property type="evidence" value="ECO:0007669"/>
    <property type="project" value="UniProtKB-KW"/>
</dbReference>
<evidence type="ECO:0000313" key="7">
    <source>
        <dbReference type="Proteomes" id="UP001299608"/>
    </source>
</evidence>
<dbReference type="GO" id="GO:0047789">
    <property type="term" value="F:creatininase activity"/>
    <property type="evidence" value="ECO:0007669"/>
    <property type="project" value="UniProtKB-EC"/>
</dbReference>
<dbReference type="EMBL" id="JAKNGE010000021">
    <property type="protein sequence ID" value="MCG4747119.1"/>
    <property type="molecule type" value="Genomic_DNA"/>
</dbReference>
<name>A0AAW5C4D7_9FIRM</name>
<dbReference type="Proteomes" id="UP001299608">
    <property type="component" value="Unassembled WGS sequence"/>
</dbReference>
<dbReference type="GO" id="GO:0009231">
    <property type="term" value="P:riboflavin biosynthetic process"/>
    <property type="evidence" value="ECO:0007669"/>
    <property type="project" value="TreeGrafter"/>
</dbReference>
<dbReference type="Gene3D" id="3.40.50.10310">
    <property type="entry name" value="Creatininase"/>
    <property type="match status" value="1"/>
</dbReference>
<accession>A0AAW5C4D7</accession>
<keyword evidence="2" id="KW-0479">Metal-binding</keyword>
<keyword evidence="4" id="KW-0862">Zinc</keyword>
<evidence type="ECO:0000256" key="2">
    <source>
        <dbReference type="ARBA" id="ARBA00022723"/>
    </source>
</evidence>
<proteinExistence type="inferred from homology"/>
<dbReference type="SUPFAM" id="SSF102215">
    <property type="entry name" value="Creatininase"/>
    <property type="match status" value="1"/>
</dbReference>
<dbReference type="EC" id="3.5.2.10" evidence="6"/>